<gene>
    <name evidence="2" type="ORF">ID875_10665</name>
</gene>
<sequence length="58" mass="6380">MGKKQPAKGHHGLGARGQGKLVYFHGQVPEAAKQPKEQRTGRGGPPQEHRRDGGRWVE</sequence>
<protein>
    <submittedName>
        <fullName evidence="2">Uncharacterized protein</fullName>
    </submittedName>
</protein>
<proteinExistence type="predicted"/>
<dbReference type="AlphaFoldDB" id="A0A927BJA2"/>
<accession>A0A927BJA2</accession>
<feature type="compositionally biased region" description="Basic and acidic residues" evidence="1">
    <location>
        <begin position="47"/>
        <end position="58"/>
    </location>
</feature>
<comment type="caution">
    <text evidence="2">The sequence shown here is derived from an EMBL/GenBank/DDBJ whole genome shotgun (WGS) entry which is preliminary data.</text>
</comment>
<evidence type="ECO:0000313" key="2">
    <source>
        <dbReference type="EMBL" id="MBD2828689.1"/>
    </source>
</evidence>
<name>A0A927BJA2_STRGL</name>
<dbReference type="EMBL" id="JACWUS010000001">
    <property type="protein sequence ID" value="MBD2828689.1"/>
    <property type="molecule type" value="Genomic_DNA"/>
</dbReference>
<feature type="region of interest" description="Disordered" evidence="1">
    <location>
        <begin position="1"/>
        <end position="58"/>
    </location>
</feature>
<organism evidence="2">
    <name type="scientific">Streptomyces globisporus</name>
    <dbReference type="NCBI Taxonomy" id="1908"/>
    <lineage>
        <taxon>Bacteria</taxon>
        <taxon>Bacillati</taxon>
        <taxon>Actinomycetota</taxon>
        <taxon>Actinomycetes</taxon>
        <taxon>Kitasatosporales</taxon>
        <taxon>Streptomycetaceae</taxon>
        <taxon>Streptomyces</taxon>
    </lineage>
</organism>
<evidence type="ECO:0000256" key="1">
    <source>
        <dbReference type="SAM" id="MobiDB-lite"/>
    </source>
</evidence>
<reference evidence="2" key="1">
    <citation type="journal article" date="2020" name="PLoS ONE">
        <title>Isolation and characterization of Streptomyces bacteriophages and Streptomyces strains encoding biosynthetic arsenals: Streptomyces strains and phages for antibiotic discovery.</title>
        <authorList>
            <person name="Montano E.T."/>
            <person name="Nideffer J.F."/>
            <person name="Brumage L."/>
            <person name="Erb M."/>
            <person name="Derman A.I."/>
            <person name="Davis J.P."/>
            <person name="Estrada E."/>
            <person name="Fu S."/>
            <person name="Le D."/>
            <person name="Vuppala A."/>
            <person name="Tran C."/>
            <person name="Luterstein E."/>
            <person name="Lakkaraju S."/>
            <person name="Panchagnula S."/>
            <person name="Ren C."/>
            <person name="Doan J."/>
            <person name="Tran S."/>
            <person name="Soriano J."/>
            <person name="Fujita Y."/>
            <person name="Gutala P."/>
            <person name="Fujii Q."/>
            <person name="Lee M."/>
            <person name="Bui A."/>
            <person name="Villarreal C."/>
            <person name="Shing S.R."/>
            <person name="Kim S."/>
            <person name="Freeman D."/>
            <person name="Racha V."/>
            <person name="Ho A."/>
            <person name="Kumar P."/>
            <person name="Falah K."/>
            <person name="Dawson T."/>
            <person name="Enustun E."/>
            <person name="Prichard A."/>
            <person name="Gomez A."/>
            <person name="Khanna K."/>
            <person name="Trigg S."/>
            <person name="Fernandez L."/>
            <person name="Pogliano K."/>
            <person name="Pogliano J."/>
        </authorList>
    </citation>
    <scope>NUCLEOTIDE SEQUENCE</scope>
    <source>
        <strain evidence="2">QF2</strain>
    </source>
</reference>
<feature type="compositionally biased region" description="Basic residues" evidence="1">
    <location>
        <begin position="1"/>
        <end position="13"/>
    </location>
</feature>